<dbReference type="Proteomes" id="UP000775213">
    <property type="component" value="Unassembled WGS sequence"/>
</dbReference>
<feature type="domain" description="Fe2OG dioxygenase" evidence="5">
    <location>
        <begin position="812"/>
        <end position="991"/>
    </location>
</feature>
<keyword evidence="4" id="KW-0408">Iron</keyword>
<dbReference type="PANTHER" id="PTHR47991">
    <property type="entry name" value="OXOGLUTARATE/IRON-DEPENDENT DIOXYGENASE"/>
    <property type="match status" value="1"/>
</dbReference>
<feature type="domain" description="Fe2OG dioxygenase" evidence="5">
    <location>
        <begin position="534"/>
        <end position="715"/>
    </location>
</feature>
<dbReference type="InterPro" id="IPR050295">
    <property type="entry name" value="Plant_2OG-oxidoreductases"/>
</dbReference>
<dbReference type="PROSITE" id="PS51471">
    <property type="entry name" value="FE2OG_OXY"/>
    <property type="match status" value="4"/>
</dbReference>
<evidence type="ECO:0000256" key="3">
    <source>
        <dbReference type="ARBA" id="ARBA00023002"/>
    </source>
</evidence>
<reference evidence="6 7" key="1">
    <citation type="journal article" date="2021" name="Hortic Res">
        <title>Chromosome-scale assembly of the Dendrobium chrysotoxum genome enhances the understanding of orchid evolution.</title>
        <authorList>
            <person name="Zhang Y."/>
            <person name="Zhang G.Q."/>
            <person name="Zhang D."/>
            <person name="Liu X.D."/>
            <person name="Xu X.Y."/>
            <person name="Sun W.H."/>
            <person name="Yu X."/>
            <person name="Zhu X."/>
            <person name="Wang Z.W."/>
            <person name="Zhao X."/>
            <person name="Zhong W.Y."/>
            <person name="Chen H."/>
            <person name="Yin W.L."/>
            <person name="Huang T."/>
            <person name="Niu S.C."/>
            <person name="Liu Z.J."/>
        </authorList>
    </citation>
    <scope>NUCLEOTIDE SEQUENCE [LARGE SCALE GENOMIC DNA]</scope>
    <source>
        <strain evidence="6">Lindl</strain>
    </source>
</reference>
<dbReference type="EMBL" id="JAGFBR010000013">
    <property type="protein sequence ID" value="KAH0456251.1"/>
    <property type="molecule type" value="Genomic_DNA"/>
</dbReference>
<dbReference type="Gene3D" id="2.60.120.330">
    <property type="entry name" value="B-lactam Antibiotic, Isopenicillin N Synthase, Chain"/>
    <property type="match status" value="4"/>
</dbReference>
<sequence length="1238" mass="140174">MEEKFGFGKFGGSLKVDSVQALAANLGPEIPDRYVRPERKEDIVAGDEEDSGESFPVIDFGRLFDPKCSEVEAAKLHSAFQGWGFFQLVNHGIPEDVISKLRQDIEEFFKLPLEEKEKIAQLPGQTEGYGQFFVQSKEQKLDWGDRLGFVTFPPNYKQLRFWPTNPPSFRETMDAYAIEIKKVADGLLKMISKNLGLEFEKFYDIFKGGIQYFRFNYYPPCPSPEKVLGLGPHSDPMGLTILLQVNDLQGLQIRRKGRWLPVEVIPEAFIINIGDIIEILSNGKYKSIAHRAVVNNEKERLSVAGFHSLNFGDLVGPIPEIVKGDELLYKSLQYEEYFKQVANVQALAEKLSSEIPDRYVRPERKEDIFAGDDEISGESIPAIDFGKLFDPEYSEEEAAKLHSACEGWGFFQLVNHGVPEDVISKLREDVEEFFKLPLEEREKVAQLPGQIEGYGQAFVQSEEQKLDWGDMLGLATLPPNIKQLRFWPTNPPSFRENLEKYANEVKRLADGILKMISKNLGLGVDKLYDMFKGGIQIFRFNYYPPCPTPEKVLGLSSHSDAVGLTILLQVNELQGLQIRRNGGWLPVKVLPGTFIVNIGDIIEMEAKTGIGRFGGSLKVDNVQSLAKKLGSEIPDRYVRPERKEDIVAGDDEVSDESIPIIDFAKLFDSEFSDEEAAKLHLACEDWGFFQIINHGIPQDIISKLREDIEEFFNLPLEEKENFAQLPGQIEGYGQAFVQSEEQKLDWGDMLFLATLPPSFKQLRFWPTNPSSCRKSIDEYAVELKRVADGLLKIIFKNLGDEFENVYEMFKGGLQSLRFNYYPPCPSPEKVIGLSPHSDASVLTLLLQMNEMHGLQIKRNGGWIPVKALPRAFIINIGDIIEEKFGFGRFGGSLKVESVQALAANLGPEIPDRYVRPERKEDIVAGDEEDSGESFPVIDFGRLFDSKCSEEEAAKLHSACQGWGFFQLVNHGIPEDVISKLRLDTEEFFKLPLEEKEKIAQLPGQTEGYGQIFVQSKEQKLDWGDRLAFVTFPPNYKQLRFWPTNPPSFRETIDAYAIEIKKVADGLLKMISKNLGLEFEKLYDIFKGGIQYFRFNYYPPCPSPEKVFGLCPHSDPVGLTILLQVNNLQGLQIRRKGRWLPVDVIPGAFIVNIGDIIEILCNGKYKSIVHRAVVNNEKERLSVAGFHSLNIGDLVGPIPEIVKGDELLYKSLQFEEYFKQVLASKLEGKTILDHMKLDK</sequence>
<evidence type="ECO:0000313" key="6">
    <source>
        <dbReference type="EMBL" id="KAH0456251.1"/>
    </source>
</evidence>
<dbReference type="Pfam" id="PF14226">
    <property type="entry name" value="DIOX_N"/>
    <property type="match status" value="4"/>
</dbReference>
<feature type="domain" description="Fe2OG dioxygenase" evidence="5">
    <location>
        <begin position="1088"/>
        <end position="1188"/>
    </location>
</feature>
<evidence type="ECO:0000259" key="5">
    <source>
        <dbReference type="PROSITE" id="PS51471"/>
    </source>
</evidence>
<dbReference type="InterPro" id="IPR027443">
    <property type="entry name" value="IPNS-like_sf"/>
</dbReference>
<organism evidence="6 7">
    <name type="scientific">Dendrobium chrysotoxum</name>
    <name type="common">Orchid</name>
    <dbReference type="NCBI Taxonomy" id="161865"/>
    <lineage>
        <taxon>Eukaryota</taxon>
        <taxon>Viridiplantae</taxon>
        <taxon>Streptophyta</taxon>
        <taxon>Embryophyta</taxon>
        <taxon>Tracheophyta</taxon>
        <taxon>Spermatophyta</taxon>
        <taxon>Magnoliopsida</taxon>
        <taxon>Liliopsida</taxon>
        <taxon>Asparagales</taxon>
        <taxon>Orchidaceae</taxon>
        <taxon>Epidendroideae</taxon>
        <taxon>Malaxideae</taxon>
        <taxon>Dendrobiinae</taxon>
        <taxon>Dendrobium</taxon>
    </lineage>
</organism>
<protein>
    <recommendedName>
        <fullName evidence="5">Fe2OG dioxygenase domain-containing protein</fullName>
    </recommendedName>
</protein>
<evidence type="ECO:0000313" key="7">
    <source>
        <dbReference type="Proteomes" id="UP000775213"/>
    </source>
</evidence>
<gene>
    <name evidence="6" type="ORF">IEQ34_014158</name>
</gene>
<dbReference type="SUPFAM" id="SSF51197">
    <property type="entry name" value="Clavaminate synthase-like"/>
    <property type="match status" value="4"/>
</dbReference>
<name>A0AAV7GIF6_DENCH</name>
<feature type="domain" description="Fe2OG dioxygenase" evidence="5">
    <location>
        <begin position="209"/>
        <end position="309"/>
    </location>
</feature>
<dbReference type="InterPro" id="IPR026992">
    <property type="entry name" value="DIOX_N"/>
</dbReference>
<proteinExistence type="inferred from homology"/>
<accession>A0AAV7GIF6</accession>
<dbReference type="GO" id="GO:0016491">
    <property type="term" value="F:oxidoreductase activity"/>
    <property type="evidence" value="ECO:0007669"/>
    <property type="project" value="UniProtKB-KW"/>
</dbReference>
<keyword evidence="7" id="KW-1185">Reference proteome</keyword>
<comment type="similarity">
    <text evidence="1">Belongs to the iron/ascorbate-dependent oxidoreductase family.</text>
</comment>
<keyword evidence="3" id="KW-0560">Oxidoreductase</keyword>
<dbReference type="InterPro" id="IPR044861">
    <property type="entry name" value="IPNS-like_FE2OG_OXY"/>
</dbReference>
<evidence type="ECO:0000256" key="1">
    <source>
        <dbReference type="ARBA" id="ARBA00008056"/>
    </source>
</evidence>
<dbReference type="FunFam" id="2.60.120.330:FF:000001">
    <property type="entry name" value="Protein SRG1"/>
    <property type="match status" value="4"/>
</dbReference>
<evidence type="ECO:0000256" key="4">
    <source>
        <dbReference type="ARBA" id="ARBA00023004"/>
    </source>
</evidence>
<dbReference type="GO" id="GO:0046872">
    <property type="term" value="F:metal ion binding"/>
    <property type="evidence" value="ECO:0007669"/>
    <property type="project" value="UniProtKB-KW"/>
</dbReference>
<comment type="caution">
    <text evidence="6">The sequence shown here is derived from an EMBL/GenBank/DDBJ whole genome shotgun (WGS) entry which is preliminary data.</text>
</comment>
<evidence type="ECO:0000256" key="2">
    <source>
        <dbReference type="ARBA" id="ARBA00022723"/>
    </source>
</evidence>
<dbReference type="Pfam" id="PF03171">
    <property type="entry name" value="2OG-FeII_Oxy"/>
    <property type="match status" value="4"/>
</dbReference>
<keyword evidence="2" id="KW-0479">Metal-binding</keyword>
<dbReference type="InterPro" id="IPR005123">
    <property type="entry name" value="Oxoglu/Fe-dep_dioxygenase_dom"/>
</dbReference>
<dbReference type="AlphaFoldDB" id="A0AAV7GIF6"/>